<dbReference type="EMBL" id="CAUYUJ010007070">
    <property type="protein sequence ID" value="CAK0819467.1"/>
    <property type="molecule type" value="Genomic_DNA"/>
</dbReference>
<evidence type="ECO:0000256" key="1">
    <source>
        <dbReference type="SAM" id="MobiDB-lite"/>
    </source>
</evidence>
<protein>
    <submittedName>
        <fullName evidence="2">Uncharacterized protein</fullName>
    </submittedName>
</protein>
<feature type="compositionally biased region" description="Low complexity" evidence="1">
    <location>
        <begin position="19"/>
        <end position="35"/>
    </location>
</feature>
<evidence type="ECO:0000313" key="3">
    <source>
        <dbReference type="Proteomes" id="UP001189429"/>
    </source>
</evidence>
<name>A0ABN9RLA1_9DINO</name>
<gene>
    <name evidence="2" type="ORF">PCOR1329_LOCUS21457</name>
</gene>
<organism evidence="2 3">
    <name type="scientific">Prorocentrum cordatum</name>
    <dbReference type="NCBI Taxonomy" id="2364126"/>
    <lineage>
        <taxon>Eukaryota</taxon>
        <taxon>Sar</taxon>
        <taxon>Alveolata</taxon>
        <taxon>Dinophyceae</taxon>
        <taxon>Prorocentrales</taxon>
        <taxon>Prorocentraceae</taxon>
        <taxon>Prorocentrum</taxon>
    </lineage>
</organism>
<reference evidence="2" key="1">
    <citation type="submission" date="2023-10" db="EMBL/GenBank/DDBJ databases">
        <authorList>
            <person name="Chen Y."/>
            <person name="Shah S."/>
            <person name="Dougan E. K."/>
            <person name="Thang M."/>
            <person name="Chan C."/>
        </authorList>
    </citation>
    <scope>NUCLEOTIDE SEQUENCE [LARGE SCALE GENOMIC DNA]</scope>
</reference>
<feature type="region of interest" description="Disordered" evidence="1">
    <location>
        <begin position="19"/>
        <end position="113"/>
    </location>
</feature>
<evidence type="ECO:0000313" key="2">
    <source>
        <dbReference type="EMBL" id="CAK0819467.1"/>
    </source>
</evidence>
<comment type="caution">
    <text evidence="2">The sequence shown here is derived from an EMBL/GenBank/DDBJ whole genome shotgun (WGS) entry which is preliminary data.</text>
</comment>
<proteinExistence type="predicted"/>
<keyword evidence="3" id="KW-1185">Reference proteome</keyword>
<feature type="non-terminal residue" evidence="2">
    <location>
        <position position="150"/>
    </location>
</feature>
<accession>A0ABN9RLA1</accession>
<feature type="compositionally biased region" description="Basic and acidic residues" evidence="1">
    <location>
        <begin position="79"/>
        <end position="88"/>
    </location>
</feature>
<sequence>YIIVAITLFADAARAARAARQPARGPPFGRAGDARCSGPLSLSTAPRGQLRRGASEARAQKLKGTPAASSCPAAWPGAPRRELPDQHLHQRGPGGAVNQGGERPRSPSTGIAALSPHAGEHRWRAWTPEDLAGEVFLLWWEVERTSHRGN</sequence>
<feature type="non-terminal residue" evidence="2">
    <location>
        <position position="1"/>
    </location>
</feature>
<dbReference type="Proteomes" id="UP001189429">
    <property type="component" value="Unassembled WGS sequence"/>
</dbReference>